<evidence type="ECO:0000313" key="1">
    <source>
        <dbReference type="EMBL" id="EGN56993.1"/>
    </source>
</evidence>
<reference evidence="2" key="1">
    <citation type="journal article" date="2011" name="Stand. Genomic Sci.">
        <title>Non-contiguous finished genome sequence of the opportunistic oral pathogen Prevotella multisaccharivorax type strain (PPPA20).</title>
        <authorList>
            <person name="Pati A."/>
            <person name="Gronow S."/>
            <person name="Lu M."/>
            <person name="Lapidus A."/>
            <person name="Nolan M."/>
            <person name="Lucas S."/>
            <person name="Hammon N."/>
            <person name="Deshpande S."/>
            <person name="Cheng J.F."/>
            <person name="Tapia R."/>
            <person name="Han C."/>
            <person name="Goodwin L."/>
            <person name="Pitluck S."/>
            <person name="Liolios K."/>
            <person name="Pagani I."/>
            <person name="Mavromatis K."/>
            <person name="Mikhailova N."/>
            <person name="Huntemann M."/>
            <person name="Chen A."/>
            <person name="Palaniappan K."/>
            <person name="Land M."/>
            <person name="Hauser L."/>
            <person name="Detter J.C."/>
            <person name="Brambilla E.M."/>
            <person name="Rohde M."/>
            <person name="Goker M."/>
            <person name="Woyke T."/>
            <person name="Bristow J."/>
            <person name="Eisen J.A."/>
            <person name="Markowitz V."/>
            <person name="Hugenholtz P."/>
            <person name="Kyrpides N.C."/>
            <person name="Klenk H.P."/>
            <person name="Ivanova N."/>
        </authorList>
    </citation>
    <scope>NUCLEOTIDE SEQUENCE [LARGE SCALE GENOMIC DNA]</scope>
    <source>
        <strain evidence="2">DSM 17128</strain>
    </source>
</reference>
<accession>F8NC26</accession>
<dbReference type="Proteomes" id="UP000002772">
    <property type="component" value="Unassembled WGS sequence"/>
</dbReference>
<dbReference type="EMBL" id="GL945017">
    <property type="protein sequence ID" value="EGN56993.1"/>
    <property type="molecule type" value="Genomic_DNA"/>
</dbReference>
<dbReference type="PANTHER" id="PTHR12526">
    <property type="entry name" value="GLYCOSYLTRANSFERASE"/>
    <property type="match status" value="1"/>
</dbReference>
<dbReference type="OrthoDB" id="6638088at2"/>
<evidence type="ECO:0008006" key="3">
    <source>
        <dbReference type="Google" id="ProtNLM"/>
    </source>
</evidence>
<dbReference type="AlphaFoldDB" id="F8NC26"/>
<dbReference type="STRING" id="688246.Premu_1580"/>
<proteinExistence type="predicted"/>
<sequence length="364" mass="42500">MKILLIGEYSNVHATLAEGLRQLGHSVTVVSNGDFWKNYPRDIDVSREKGRWGGYQLSLKIASILPKLRNYDTVQLINPLFFELKAKHIPPLYKYLRNHNRKIVLGAFGMDYYWVHENITRLPLRYSDFNIGHRLRKDHEAAMYINDWTRTEKERANQLIAQDCDAIVAGLYEYWVAYQPVYPTKTSFIPFPIKLKKVPESYSFSYPLRLFIGINQERSVYKGTDIMLKAAQNISEKYPDRAQLFIAESLPFPEYTKAMQQSDVLLDQLYSYTPAMNALEAMSRGIIVIGGGEPENYDILNEHELRPIINVEPNYDSVYTQLERLILNPDLIPALKQQSVEYIRRHHDYIKVAKRYEQLYNAIH</sequence>
<gene>
    <name evidence="1" type="ORF">Premu_1580</name>
</gene>
<dbReference type="RefSeq" id="WP_007574346.1">
    <property type="nucleotide sequence ID" value="NZ_BPTS01000001.1"/>
</dbReference>
<name>F8NC26_9BACT</name>
<dbReference type="HOGENOM" id="CLU_055801_0_0_10"/>
<evidence type="ECO:0000313" key="2">
    <source>
        <dbReference type="Proteomes" id="UP000002772"/>
    </source>
</evidence>
<protein>
    <recommendedName>
        <fullName evidence="3">Glycosyltransferase</fullName>
    </recommendedName>
</protein>
<dbReference type="PANTHER" id="PTHR12526:SF637">
    <property type="entry name" value="GLYCOSYLTRANSFERASE EPSF-RELATED"/>
    <property type="match status" value="1"/>
</dbReference>
<keyword evidence="2" id="KW-1185">Reference proteome</keyword>
<dbReference type="Gene3D" id="3.40.50.2000">
    <property type="entry name" value="Glycogen Phosphorylase B"/>
    <property type="match status" value="1"/>
</dbReference>
<dbReference type="eggNOG" id="COG0438">
    <property type="taxonomic scope" value="Bacteria"/>
</dbReference>
<dbReference type="SUPFAM" id="SSF53756">
    <property type="entry name" value="UDP-Glycosyltransferase/glycogen phosphorylase"/>
    <property type="match status" value="1"/>
</dbReference>
<organism evidence="1 2">
    <name type="scientific">Hallella multisaccharivorax DSM 17128</name>
    <dbReference type="NCBI Taxonomy" id="688246"/>
    <lineage>
        <taxon>Bacteria</taxon>
        <taxon>Pseudomonadati</taxon>
        <taxon>Bacteroidota</taxon>
        <taxon>Bacteroidia</taxon>
        <taxon>Bacteroidales</taxon>
        <taxon>Prevotellaceae</taxon>
        <taxon>Hallella</taxon>
    </lineage>
</organism>